<protein>
    <submittedName>
        <fullName evidence="1">Uncharacterized protein</fullName>
    </submittedName>
</protein>
<evidence type="ECO:0000313" key="1">
    <source>
        <dbReference type="EMBL" id="JAE06949.1"/>
    </source>
</evidence>
<accession>A0A0A9F6W5</accession>
<reference evidence="1" key="1">
    <citation type="submission" date="2014-09" db="EMBL/GenBank/DDBJ databases">
        <authorList>
            <person name="Magalhaes I.L.F."/>
            <person name="Oliveira U."/>
            <person name="Santos F.R."/>
            <person name="Vidigal T.H.D.A."/>
            <person name="Brescovit A.D."/>
            <person name="Santos A.J."/>
        </authorList>
    </citation>
    <scope>NUCLEOTIDE SEQUENCE</scope>
    <source>
        <tissue evidence="1">Shoot tissue taken approximately 20 cm above the soil surface</tissue>
    </source>
</reference>
<sequence length="12" mass="1284">MTKKPSPSFSAC</sequence>
<organism evidence="1">
    <name type="scientific">Arundo donax</name>
    <name type="common">Giant reed</name>
    <name type="synonym">Donax arundinaceus</name>
    <dbReference type="NCBI Taxonomy" id="35708"/>
    <lineage>
        <taxon>Eukaryota</taxon>
        <taxon>Viridiplantae</taxon>
        <taxon>Streptophyta</taxon>
        <taxon>Embryophyta</taxon>
        <taxon>Tracheophyta</taxon>
        <taxon>Spermatophyta</taxon>
        <taxon>Magnoliopsida</taxon>
        <taxon>Liliopsida</taxon>
        <taxon>Poales</taxon>
        <taxon>Poaceae</taxon>
        <taxon>PACMAD clade</taxon>
        <taxon>Arundinoideae</taxon>
        <taxon>Arundineae</taxon>
        <taxon>Arundo</taxon>
    </lineage>
</organism>
<proteinExistence type="predicted"/>
<dbReference type="EMBL" id="GBRH01190947">
    <property type="protein sequence ID" value="JAE06949.1"/>
    <property type="molecule type" value="Transcribed_RNA"/>
</dbReference>
<name>A0A0A9F6W5_ARUDO</name>
<reference evidence="1" key="2">
    <citation type="journal article" date="2015" name="Data Brief">
        <title>Shoot transcriptome of the giant reed, Arundo donax.</title>
        <authorList>
            <person name="Barrero R.A."/>
            <person name="Guerrero F.D."/>
            <person name="Moolhuijzen P."/>
            <person name="Goolsby J.A."/>
            <person name="Tidwell J."/>
            <person name="Bellgard S.E."/>
            <person name="Bellgard M.I."/>
        </authorList>
    </citation>
    <scope>NUCLEOTIDE SEQUENCE</scope>
    <source>
        <tissue evidence="1">Shoot tissue taken approximately 20 cm above the soil surface</tissue>
    </source>
</reference>